<evidence type="ECO:0000313" key="1">
    <source>
        <dbReference type="EMBL" id="KAL0637219.1"/>
    </source>
</evidence>
<reference evidence="1 2" key="1">
    <citation type="submission" date="2024-02" db="EMBL/GenBank/DDBJ databases">
        <title>Discinaceae phylogenomics.</title>
        <authorList>
            <person name="Dirks A.C."/>
            <person name="James T.Y."/>
        </authorList>
    </citation>
    <scope>NUCLEOTIDE SEQUENCE [LARGE SCALE GENOMIC DNA]</scope>
    <source>
        <strain evidence="1 2">ACD0624</strain>
    </source>
</reference>
<sequence>MLVEVDFEEELNPELFGPATYLCSMIPKNASREAPSAYLLQSVLQRANISMETVGLGSCILDCLSSRFVRRWREEWCAEKGSVEGCEILAVAALSIALKFLEDTVSTVLGNKLL</sequence>
<organism evidence="1 2">
    <name type="scientific">Discina gigas</name>
    <dbReference type="NCBI Taxonomy" id="1032678"/>
    <lineage>
        <taxon>Eukaryota</taxon>
        <taxon>Fungi</taxon>
        <taxon>Dikarya</taxon>
        <taxon>Ascomycota</taxon>
        <taxon>Pezizomycotina</taxon>
        <taxon>Pezizomycetes</taxon>
        <taxon>Pezizales</taxon>
        <taxon>Discinaceae</taxon>
        <taxon>Discina</taxon>
    </lineage>
</organism>
<keyword evidence="2" id="KW-1185">Reference proteome</keyword>
<accession>A0ABR3GMS0</accession>
<evidence type="ECO:0000313" key="2">
    <source>
        <dbReference type="Proteomes" id="UP001447188"/>
    </source>
</evidence>
<gene>
    <name evidence="1" type="ORF">Q9L58_003703</name>
</gene>
<comment type="caution">
    <text evidence="1">The sequence shown here is derived from an EMBL/GenBank/DDBJ whole genome shotgun (WGS) entry which is preliminary data.</text>
</comment>
<dbReference type="EMBL" id="JBBBZM010000037">
    <property type="protein sequence ID" value="KAL0637219.1"/>
    <property type="molecule type" value="Genomic_DNA"/>
</dbReference>
<dbReference type="Proteomes" id="UP001447188">
    <property type="component" value="Unassembled WGS sequence"/>
</dbReference>
<protein>
    <submittedName>
        <fullName evidence="1">Uncharacterized protein</fullName>
    </submittedName>
</protein>
<name>A0ABR3GMS0_9PEZI</name>
<proteinExistence type="predicted"/>